<dbReference type="EMBL" id="JAGTXB010000004">
    <property type="protein sequence ID" value="MBS0027694.1"/>
    <property type="molecule type" value="Genomic_DNA"/>
</dbReference>
<comment type="caution">
    <text evidence="3">The sequence shown here is derived from an EMBL/GenBank/DDBJ whole genome shotgun (WGS) entry which is preliminary data.</text>
</comment>
<evidence type="ECO:0000256" key="1">
    <source>
        <dbReference type="ARBA" id="ARBA00006484"/>
    </source>
</evidence>
<organism evidence="3 4">
    <name type="scientific">Chitinophaga hostae</name>
    <dbReference type="NCBI Taxonomy" id="2831022"/>
    <lineage>
        <taxon>Bacteria</taxon>
        <taxon>Pseudomonadati</taxon>
        <taxon>Bacteroidota</taxon>
        <taxon>Chitinophagia</taxon>
        <taxon>Chitinophagales</taxon>
        <taxon>Chitinophagaceae</taxon>
        <taxon>Chitinophaga</taxon>
    </lineage>
</organism>
<dbReference type="Gene3D" id="3.40.50.720">
    <property type="entry name" value="NAD(P)-binding Rossmann-like Domain"/>
    <property type="match status" value="1"/>
</dbReference>
<dbReference type="InterPro" id="IPR020904">
    <property type="entry name" value="Sc_DH/Rdtase_CS"/>
</dbReference>
<dbReference type="RefSeq" id="WP_211972799.1">
    <property type="nucleotide sequence ID" value="NZ_JAGTXB010000004.1"/>
</dbReference>
<evidence type="ECO:0000313" key="3">
    <source>
        <dbReference type="EMBL" id="MBS0027694.1"/>
    </source>
</evidence>
<dbReference type="InterPro" id="IPR002347">
    <property type="entry name" value="SDR_fam"/>
</dbReference>
<gene>
    <name evidence="3" type="ORF">KE626_10275</name>
</gene>
<dbReference type="InterPro" id="IPR036291">
    <property type="entry name" value="NAD(P)-bd_dom_sf"/>
</dbReference>
<dbReference type="SUPFAM" id="SSF51735">
    <property type="entry name" value="NAD(P)-binding Rossmann-fold domains"/>
    <property type="match status" value="1"/>
</dbReference>
<comment type="similarity">
    <text evidence="1">Belongs to the short-chain dehydrogenases/reductases (SDR) family.</text>
</comment>
<dbReference type="CDD" id="cd05233">
    <property type="entry name" value="SDR_c"/>
    <property type="match status" value="1"/>
</dbReference>
<evidence type="ECO:0000313" key="4">
    <source>
        <dbReference type="Proteomes" id="UP000676386"/>
    </source>
</evidence>
<sequence>MRTKGVYIITGASGIAAETIKLLAAAGHRVFFIGKEAAQCETLADELQKLYLHADYMTGDLTDVHVVQQLVSVCVNKYGRIEGLFNVAGISGRKYGDGPLHECTLEGWQVTLNNNLTTQFQMCKCVLNQMLMQKPDENGMRGVILNMSSVLAFSPEARNFNAIAYATSKGAIISMTKAAAAYYAKDKIRINAIAPGLAFTNMSARASENEEIVAYMKEKQPLAGATMPAKDVAKSAVFLLNDNSCMITGETLTVDAGWSIS</sequence>
<reference evidence="3 4" key="1">
    <citation type="submission" date="2021-04" db="EMBL/GenBank/DDBJ databases">
        <title>Chitinophaga sp. nov., isolated from the rhizosphere soil.</title>
        <authorList>
            <person name="He S."/>
        </authorList>
    </citation>
    <scope>NUCLEOTIDE SEQUENCE [LARGE SCALE GENOMIC DNA]</scope>
    <source>
        <strain evidence="3 4">2R12</strain>
    </source>
</reference>
<keyword evidence="4" id="KW-1185">Reference proteome</keyword>
<evidence type="ECO:0000256" key="2">
    <source>
        <dbReference type="ARBA" id="ARBA00023002"/>
    </source>
</evidence>
<keyword evidence="2" id="KW-0560">Oxidoreductase</keyword>
<dbReference type="PRINTS" id="PR00080">
    <property type="entry name" value="SDRFAMILY"/>
</dbReference>
<dbReference type="PANTHER" id="PTHR24321">
    <property type="entry name" value="DEHYDROGENASES, SHORT CHAIN"/>
    <property type="match status" value="1"/>
</dbReference>
<dbReference type="PRINTS" id="PR00081">
    <property type="entry name" value="GDHRDH"/>
</dbReference>
<dbReference type="PANTHER" id="PTHR24321:SF8">
    <property type="entry name" value="ESTRADIOL 17-BETA-DEHYDROGENASE 8-RELATED"/>
    <property type="match status" value="1"/>
</dbReference>
<dbReference type="Pfam" id="PF13561">
    <property type="entry name" value="adh_short_C2"/>
    <property type="match status" value="1"/>
</dbReference>
<name>A0ABS5IXJ3_9BACT</name>
<dbReference type="PROSITE" id="PS00061">
    <property type="entry name" value="ADH_SHORT"/>
    <property type="match status" value="1"/>
</dbReference>
<protein>
    <submittedName>
        <fullName evidence="3">SDR family oxidoreductase</fullName>
    </submittedName>
</protein>
<proteinExistence type="inferred from homology"/>
<accession>A0ABS5IXJ3</accession>
<dbReference type="Proteomes" id="UP000676386">
    <property type="component" value="Unassembled WGS sequence"/>
</dbReference>